<protein>
    <recommendedName>
        <fullName evidence="3">Secreted protein</fullName>
    </recommendedName>
</protein>
<dbReference type="Proteomes" id="UP001160142">
    <property type="component" value="Unassembled WGS sequence"/>
</dbReference>
<keyword evidence="2" id="KW-1185">Reference proteome</keyword>
<sequence>MNRHGVGIRLVIWLALQRRLKFQVAAISDRMPPGKCRDGLLRERCGAGRLNQRCLARTGERHLDADLRLLGGFVGPTVFCPAKDAIE</sequence>
<evidence type="ECO:0000313" key="2">
    <source>
        <dbReference type="Proteomes" id="UP001160142"/>
    </source>
</evidence>
<evidence type="ECO:0008006" key="3">
    <source>
        <dbReference type="Google" id="ProtNLM"/>
    </source>
</evidence>
<organism evidence="1 2">
    <name type="scientific">Antiquaquibacter oligotrophicus</name>
    <dbReference type="NCBI Taxonomy" id="2880260"/>
    <lineage>
        <taxon>Bacteria</taxon>
        <taxon>Bacillati</taxon>
        <taxon>Actinomycetota</taxon>
        <taxon>Actinomycetes</taxon>
        <taxon>Micrococcales</taxon>
        <taxon>Microbacteriaceae</taxon>
        <taxon>Antiquaquibacter</taxon>
    </lineage>
</organism>
<comment type="caution">
    <text evidence="1">The sequence shown here is derived from an EMBL/GenBank/DDBJ whole genome shotgun (WGS) entry which is preliminary data.</text>
</comment>
<name>A0ABT6KL97_9MICO</name>
<proteinExistence type="predicted"/>
<reference evidence="1 2" key="1">
    <citation type="submission" date="2023-04" db="EMBL/GenBank/DDBJ databases">
        <title>Genome Encyclopedia of Bacteria and Archaea VI: Functional Genomics of Type Strains.</title>
        <authorList>
            <person name="Whitman W."/>
        </authorList>
    </citation>
    <scope>NUCLEOTIDE SEQUENCE [LARGE SCALE GENOMIC DNA]</scope>
    <source>
        <strain evidence="1 2">SG_E_30_P1</strain>
    </source>
</reference>
<dbReference type="EMBL" id="JARXVQ010000001">
    <property type="protein sequence ID" value="MDH6180766.1"/>
    <property type="molecule type" value="Genomic_DNA"/>
</dbReference>
<gene>
    <name evidence="1" type="ORF">M2152_000948</name>
</gene>
<dbReference type="RefSeq" id="WP_322133105.1">
    <property type="nucleotide sequence ID" value="NZ_CP085036.1"/>
</dbReference>
<accession>A0ABT6KL97</accession>
<evidence type="ECO:0000313" key="1">
    <source>
        <dbReference type="EMBL" id="MDH6180766.1"/>
    </source>
</evidence>